<dbReference type="Proteomes" id="UP000658278">
    <property type="component" value="Unassembled WGS sequence"/>
</dbReference>
<dbReference type="InterPro" id="IPR015890">
    <property type="entry name" value="Chorismate_C"/>
</dbReference>
<dbReference type="SUPFAM" id="SSF56322">
    <property type="entry name" value="ADC synthase"/>
    <property type="match status" value="1"/>
</dbReference>
<dbReference type="Pfam" id="PF00425">
    <property type="entry name" value="Chorismate_bind"/>
    <property type="match status" value="1"/>
</dbReference>
<proteinExistence type="predicted"/>
<dbReference type="PANTHER" id="PTHR42839">
    <property type="entry name" value="ISOCHORISMATE SYNTHASE ENTC"/>
    <property type="match status" value="1"/>
</dbReference>
<sequence>MISDWAFLGWSDGRILLGRGPFEACASAPGEGVAFYRNDFGLGVAEPWLVPASVEWLTHAEAAEAFPPSTPEVDWGELEATHFAEVFQEVSGAIRRGTFEKTVPVVVEEGRLLSGAINGLAGVAMGGESPLVAYGMRKGDAGFVGQSPEYLLRVHGRDLRTMALAGTARAEERDVLAVDEKEIREHEFVAQALVSKLGDLGELERGARGIMALGPIVHFHTPITVTLDREEEIDSLIKRLHPTPALGPLPRTAETMAALLGWRRRLGAPAEFGAPFGAVVDGDFQGIVSIRGLWWEGDRVSLPAGCGVIEPSRLVNEWRELRLKRSAVKARFGFVESAL</sequence>
<dbReference type="RefSeq" id="WP_200283304.1">
    <property type="nucleotide sequence ID" value="NZ_JAENII010000021.1"/>
</dbReference>
<keyword evidence="3" id="KW-1185">Reference proteome</keyword>
<evidence type="ECO:0000313" key="3">
    <source>
        <dbReference type="Proteomes" id="UP000658278"/>
    </source>
</evidence>
<accession>A0A934RI50</accession>
<dbReference type="InterPro" id="IPR005801">
    <property type="entry name" value="ADC_synthase"/>
</dbReference>
<evidence type="ECO:0000313" key="2">
    <source>
        <dbReference type="EMBL" id="MBK1828951.1"/>
    </source>
</evidence>
<reference evidence="2" key="1">
    <citation type="submission" date="2021-01" db="EMBL/GenBank/DDBJ databases">
        <title>Modified the classification status of verrucomicrobia.</title>
        <authorList>
            <person name="Feng X."/>
        </authorList>
    </citation>
    <scope>NUCLEOTIDE SEQUENCE</scope>
    <source>
        <strain evidence="2">KCTC 22201</strain>
    </source>
</reference>
<dbReference type="Gene3D" id="3.60.120.10">
    <property type="entry name" value="Anthranilate synthase"/>
    <property type="match status" value="1"/>
</dbReference>
<name>A0A934RI50_9BACT</name>
<evidence type="ECO:0000259" key="1">
    <source>
        <dbReference type="Pfam" id="PF00425"/>
    </source>
</evidence>
<gene>
    <name evidence="2" type="ORF">JIN81_18085</name>
</gene>
<comment type="caution">
    <text evidence="2">The sequence shown here is derived from an EMBL/GenBank/DDBJ whole genome shotgun (WGS) entry which is preliminary data.</text>
</comment>
<dbReference type="EMBL" id="JAENII010000021">
    <property type="protein sequence ID" value="MBK1828951.1"/>
    <property type="molecule type" value="Genomic_DNA"/>
</dbReference>
<protein>
    <submittedName>
        <fullName evidence="2">Chorismate-binding protein</fullName>
    </submittedName>
</protein>
<dbReference type="PANTHER" id="PTHR42839:SF2">
    <property type="entry name" value="ISOCHORISMATE SYNTHASE ENTC"/>
    <property type="match status" value="1"/>
</dbReference>
<dbReference type="AlphaFoldDB" id="A0A934RI50"/>
<organism evidence="2 3">
    <name type="scientific">Haloferula rosea</name>
    <dbReference type="NCBI Taxonomy" id="490093"/>
    <lineage>
        <taxon>Bacteria</taxon>
        <taxon>Pseudomonadati</taxon>
        <taxon>Verrucomicrobiota</taxon>
        <taxon>Verrucomicrobiia</taxon>
        <taxon>Verrucomicrobiales</taxon>
        <taxon>Verrucomicrobiaceae</taxon>
        <taxon>Haloferula</taxon>
    </lineage>
</organism>
<feature type="domain" description="Chorismate-utilising enzyme C-terminal" evidence="1">
    <location>
        <begin position="82"/>
        <end position="324"/>
    </location>
</feature>